<dbReference type="OrthoDB" id="3973241at2759"/>
<evidence type="ECO:0000256" key="4">
    <source>
        <dbReference type="SAM" id="MobiDB-lite"/>
    </source>
</evidence>
<evidence type="ECO:0000256" key="3">
    <source>
        <dbReference type="SAM" id="Coils"/>
    </source>
</evidence>
<evidence type="ECO:0000313" key="5">
    <source>
        <dbReference type="EMBL" id="KAG0660215.1"/>
    </source>
</evidence>
<comment type="caution">
    <text evidence="5">The sequence shown here is derived from an EMBL/GenBank/DDBJ whole genome shotgun (WGS) entry which is preliminary data.</text>
</comment>
<dbReference type="InterPro" id="IPR005024">
    <property type="entry name" value="Snf7_fam"/>
</dbReference>
<comment type="similarity">
    <text evidence="1">Belongs to the SNF7 family.</text>
</comment>
<organism evidence="5 6">
    <name type="scientific">Rhodotorula mucilaginosa</name>
    <name type="common">Yeast</name>
    <name type="synonym">Rhodotorula rubra</name>
    <dbReference type="NCBI Taxonomy" id="5537"/>
    <lineage>
        <taxon>Eukaryota</taxon>
        <taxon>Fungi</taxon>
        <taxon>Dikarya</taxon>
        <taxon>Basidiomycota</taxon>
        <taxon>Pucciniomycotina</taxon>
        <taxon>Microbotryomycetes</taxon>
        <taxon>Sporidiobolales</taxon>
        <taxon>Sporidiobolaceae</taxon>
        <taxon>Rhodotorula</taxon>
    </lineage>
</organism>
<feature type="region of interest" description="Disordered" evidence="4">
    <location>
        <begin position="249"/>
        <end position="270"/>
    </location>
</feature>
<feature type="coiled-coil region" evidence="3">
    <location>
        <begin position="27"/>
        <end position="54"/>
    </location>
</feature>
<dbReference type="Pfam" id="PF03357">
    <property type="entry name" value="Snf7"/>
    <property type="match status" value="1"/>
</dbReference>
<evidence type="ECO:0008006" key="7">
    <source>
        <dbReference type="Google" id="ProtNLM"/>
    </source>
</evidence>
<dbReference type="AlphaFoldDB" id="A0A9P6VZB3"/>
<dbReference type="GO" id="GO:0005771">
    <property type="term" value="C:multivesicular body"/>
    <property type="evidence" value="ECO:0007669"/>
    <property type="project" value="TreeGrafter"/>
</dbReference>
<dbReference type="EMBL" id="PUHQ01000046">
    <property type="protein sequence ID" value="KAG0660215.1"/>
    <property type="molecule type" value="Genomic_DNA"/>
</dbReference>
<keyword evidence="2 3" id="KW-0175">Coiled coil</keyword>
<reference evidence="5 6" key="1">
    <citation type="submission" date="2020-11" db="EMBL/GenBank/DDBJ databases">
        <title>Kefir isolates.</title>
        <authorList>
            <person name="Marcisauskas S."/>
            <person name="Kim Y."/>
            <person name="Blasche S."/>
        </authorList>
    </citation>
    <scope>NUCLEOTIDE SEQUENCE [LARGE SCALE GENOMIC DNA]</scope>
    <source>
        <strain evidence="5 6">KR</strain>
    </source>
</reference>
<evidence type="ECO:0000313" key="6">
    <source>
        <dbReference type="Proteomes" id="UP000777482"/>
    </source>
</evidence>
<evidence type="ECO:0000256" key="1">
    <source>
        <dbReference type="ARBA" id="ARBA00006190"/>
    </source>
</evidence>
<protein>
    <recommendedName>
        <fullName evidence="7">Charged multivesicular body protein 5</fullName>
    </recommendedName>
</protein>
<dbReference type="Gene3D" id="6.10.250.1710">
    <property type="match status" value="1"/>
</dbReference>
<sequence>MNRIFGSSSAKPKPSLTDAIASTDLRIDSIEVKIRKLDAELTKFRDQMRKMRDGPGKNAVQQRALRVLKQKKLYEGQISQLQQQTFNMEQASLTTENLRNTMATVDAMKTANKEMRKQYGKIDIDKIEQMQYDMEDLIDQANEVQESMSRSYGVPDELDEADLEAELDALGEDFAEEEQGIPSYLREDAVGELPDFVDEPAKEEAPKERLGEALNSLLIHPPSHTTFAAAYRTRLTGFDIYRLGSSNLQATSSPSSLGRTPSNTPSSCPLTSHLLQGTLDPVTRKVSPSAVSCADQLCPRSGLVQAGGRWIPSAGQVCREAAVWDPIRR</sequence>
<dbReference type="Proteomes" id="UP000777482">
    <property type="component" value="Unassembled WGS sequence"/>
</dbReference>
<accession>A0A9P6VZB3</accession>
<dbReference type="GO" id="GO:0032511">
    <property type="term" value="P:late endosome to vacuole transport via multivesicular body sorting pathway"/>
    <property type="evidence" value="ECO:0007669"/>
    <property type="project" value="TreeGrafter"/>
</dbReference>
<dbReference type="GO" id="GO:0006900">
    <property type="term" value="P:vesicle budding from membrane"/>
    <property type="evidence" value="ECO:0007669"/>
    <property type="project" value="TreeGrafter"/>
</dbReference>
<evidence type="ECO:0000256" key="2">
    <source>
        <dbReference type="ARBA" id="ARBA00023054"/>
    </source>
</evidence>
<feature type="non-terminal residue" evidence="5">
    <location>
        <position position="1"/>
    </location>
</feature>
<dbReference type="PANTHER" id="PTHR22761:SF12">
    <property type="entry name" value="CHARGED MULTIVESICULAR BODY PROTEIN 5"/>
    <property type="match status" value="1"/>
</dbReference>
<keyword evidence="6" id="KW-1185">Reference proteome</keyword>
<dbReference type="PANTHER" id="PTHR22761">
    <property type="entry name" value="CHARGED MULTIVESICULAR BODY PROTEIN"/>
    <property type="match status" value="1"/>
</dbReference>
<gene>
    <name evidence="5" type="ORF">C6P46_004669</name>
</gene>
<name>A0A9P6VZB3_RHOMI</name>
<dbReference type="Gene3D" id="1.10.287.1060">
    <property type="entry name" value="ESAT-6-like"/>
    <property type="match status" value="1"/>
</dbReference>
<proteinExistence type="inferred from homology"/>